<organism evidence="2 3">
    <name type="scientific">Panicum virgatum</name>
    <name type="common">Blackwell switchgrass</name>
    <dbReference type="NCBI Taxonomy" id="38727"/>
    <lineage>
        <taxon>Eukaryota</taxon>
        <taxon>Viridiplantae</taxon>
        <taxon>Streptophyta</taxon>
        <taxon>Embryophyta</taxon>
        <taxon>Tracheophyta</taxon>
        <taxon>Spermatophyta</taxon>
        <taxon>Magnoliopsida</taxon>
        <taxon>Liliopsida</taxon>
        <taxon>Poales</taxon>
        <taxon>Poaceae</taxon>
        <taxon>PACMAD clade</taxon>
        <taxon>Panicoideae</taxon>
        <taxon>Panicodae</taxon>
        <taxon>Paniceae</taxon>
        <taxon>Panicinae</taxon>
        <taxon>Panicum</taxon>
        <taxon>Panicum sect. Hiantes</taxon>
    </lineage>
</organism>
<dbReference type="EMBL" id="CM029052">
    <property type="protein sequence ID" value="KAG2557221.1"/>
    <property type="molecule type" value="Genomic_DNA"/>
</dbReference>
<dbReference type="AlphaFoldDB" id="A0A8T0P4Z6"/>
<feature type="compositionally biased region" description="Polar residues" evidence="1">
    <location>
        <begin position="13"/>
        <end position="37"/>
    </location>
</feature>
<comment type="caution">
    <text evidence="2">The sequence shown here is derived from an EMBL/GenBank/DDBJ whole genome shotgun (WGS) entry which is preliminary data.</text>
</comment>
<protein>
    <submittedName>
        <fullName evidence="2">Uncharacterized protein</fullName>
    </submittedName>
</protein>
<proteinExistence type="predicted"/>
<feature type="compositionally biased region" description="Polar residues" evidence="1">
    <location>
        <begin position="126"/>
        <end position="137"/>
    </location>
</feature>
<reference evidence="2" key="1">
    <citation type="submission" date="2020-05" db="EMBL/GenBank/DDBJ databases">
        <title>WGS assembly of Panicum virgatum.</title>
        <authorList>
            <person name="Lovell J.T."/>
            <person name="Jenkins J."/>
            <person name="Shu S."/>
            <person name="Juenger T.E."/>
            <person name="Schmutz J."/>
        </authorList>
    </citation>
    <scope>NUCLEOTIDE SEQUENCE</scope>
    <source>
        <strain evidence="2">AP13</strain>
    </source>
</reference>
<feature type="compositionally biased region" description="Polar residues" evidence="1">
    <location>
        <begin position="44"/>
        <end position="53"/>
    </location>
</feature>
<name>A0A8T0P4Z6_PANVG</name>
<feature type="region of interest" description="Disordered" evidence="1">
    <location>
        <begin position="110"/>
        <end position="170"/>
    </location>
</feature>
<feature type="region of interest" description="Disordered" evidence="1">
    <location>
        <begin position="1"/>
        <end position="74"/>
    </location>
</feature>
<dbReference type="Proteomes" id="UP000823388">
    <property type="component" value="Chromosome 8N"/>
</dbReference>
<keyword evidence="3" id="KW-1185">Reference proteome</keyword>
<evidence type="ECO:0000313" key="2">
    <source>
        <dbReference type="EMBL" id="KAG2557221.1"/>
    </source>
</evidence>
<evidence type="ECO:0000313" key="3">
    <source>
        <dbReference type="Proteomes" id="UP000823388"/>
    </source>
</evidence>
<evidence type="ECO:0000256" key="1">
    <source>
        <dbReference type="SAM" id="MobiDB-lite"/>
    </source>
</evidence>
<gene>
    <name evidence="2" type="ORF">PVAP13_8NG166302</name>
</gene>
<sequence length="170" mass="18111">MAKRIFSRGPSAQLAQPPSLSSLRSISNPRAVSSLQSRCRHLSSPRTNPSLPFQSRRRARVPDAPSTSASHPYKYETCAAPSRFLHAQSSAGTARFPNPSRRAALGADLQATRAAAAVRSPRQDSMPKNTGTTSKTSEGAPPAARCRPPSLLASCSRRRTPAILSRPGPS</sequence>
<accession>A0A8T0P4Z6</accession>